<evidence type="ECO:0000256" key="2">
    <source>
        <dbReference type="ARBA" id="ARBA00003921"/>
    </source>
</evidence>
<feature type="binding site" evidence="21">
    <location>
        <begin position="123"/>
        <end position="129"/>
    </location>
    <ligand>
        <name>ATP</name>
        <dbReference type="ChEBI" id="CHEBI:30616"/>
    </ligand>
</feature>
<keyword evidence="17 21" id="KW-0961">Cell wall biogenesis/degradation</keyword>
<evidence type="ECO:0000256" key="21">
    <source>
        <dbReference type="HAMAP-Rule" id="MF_00046"/>
    </source>
</evidence>
<sequence length="767" mass="82645">MKIEELSQRLTDRENPVHVHLIGVAGSGMSGLALLLLGMGHKVSGSDRVTSGETERMQGLGLVFSSPHRADEVHGADVVVYSSAIREENVARAEAREKDIPCIRRAECLAAILHTRNGVVISGTHGKTTTSAMCAHVLRRGGIKPCHYVGAEIPVLGSNAHWEETAELMVAEGDESDGTLALYQPEHCVVLNVEEEHLDFYSGIDHIKDVFNTLLDQTRGNKIHFSGCPVASELCSGREGAISYGWENADFVASDVHETGGTVTFDVTKRGVLLGRVELGIPGRHNVLNALAAIAVADAAGVDFQLVARALGTFAGARRRFENKYLTKKLRIIDDYGHHPTEVAATLQTARSLKPERLVVVFQPHRYSRTQKLADDFGKALQAADRVFVTDIYPASELPIEGVTAQTIVDAVKANGDTRADVVGAVKNAHHLVGNALEDGDLLITLGAGNIHEIGTKIARDMTVLEEMMRYVGDGAADAKLYEPMRRHTTILCGGPAQFWVEPHSHDAFASLVDYCRERGIPQRVVGRGSNLLVRDGGIRGVVIHPSGGVFSNVSVEGDVVTAGAGARFKKVASVAAAHGLTGMEWMEGIPGNVGGGLRMNAGAMGTETFDQVVSVTFLDEDGGIRERTRDEIEAHYRNVPELRRNFALEAKFLGKKADAEAIEARMEESKNKRRSSQPIAASAGCIFKNPNDIPAGMLVDELGLKEASVGKAMVSEVHGNFIVNTGKAKSGDVLGLIDKIRAEAKSQRDITMETEVQIIGEDDFTF</sequence>
<evidence type="ECO:0000256" key="12">
    <source>
        <dbReference type="ARBA" id="ARBA00022857"/>
    </source>
</evidence>
<dbReference type="GO" id="GO:0008763">
    <property type="term" value="F:UDP-N-acetylmuramate-L-alanine ligase activity"/>
    <property type="evidence" value="ECO:0007669"/>
    <property type="project" value="UniProtKB-UniRule"/>
</dbReference>
<keyword evidence="13 21" id="KW-0133">Cell shape</keyword>
<evidence type="ECO:0000256" key="15">
    <source>
        <dbReference type="ARBA" id="ARBA00023002"/>
    </source>
</evidence>
<evidence type="ECO:0000256" key="14">
    <source>
        <dbReference type="ARBA" id="ARBA00022984"/>
    </source>
</evidence>
<dbReference type="Gene3D" id="3.90.190.20">
    <property type="entry name" value="Mur ligase, C-terminal domain"/>
    <property type="match status" value="1"/>
</dbReference>
<comment type="similarity">
    <text evidence="20">Belongs to the MurB family.</text>
</comment>
<comment type="pathway">
    <text evidence="4 21">Cell wall biogenesis; peptidoglycan biosynthesis.</text>
</comment>
<dbReference type="Pfam" id="PF02875">
    <property type="entry name" value="Mur_ligase_C"/>
    <property type="match status" value="1"/>
</dbReference>
<evidence type="ECO:0000256" key="18">
    <source>
        <dbReference type="ARBA" id="ARBA00047833"/>
    </source>
</evidence>
<dbReference type="GO" id="GO:0008762">
    <property type="term" value="F:UDP-N-acetylmuramate dehydrogenase activity"/>
    <property type="evidence" value="ECO:0007669"/>
    <property type="project" value="UniProtKB-UniRule"/>
</dbReference>
<dbReference type="InterPro" id="IPR013221">
    <property type="entry name" value="Mur_ligase_cen"/>
</dbReference>
<evidence type="ECO:0000256" key="1">
    <source>
        <dbReference type="ARBA" id="ARBA00001974"/>
    </source>
</evidence>
<dbReference type="PANTHER" id="PTHR43445:SF3">
    <property type="entry name" value="UDP-N-ACETYLMURAMATE--L-ALANINE LIGASE"/>
    <property type="match status" value="1"/>
</dbReference>
<evidence type="ECO:0000256" key="7">
    <source>
        <dbReference type="ARBA" id="ARBA00022618"/>
    </source>
</evidence>
<dbReference type="InterPro" id="IPR011601">
    <property type="entry name" value="MurB_C"/>
</dbReference>
<evidence type="ECO:0000256" key="8">
    <source>
        <dbReference type="ARBA" id="ARBA00022630"/>
    </source>
</evidence>
<gene>
    <name evidence="21" type="primary">murC</name>
    <name evidence="20" type="synonym">murB</name>
    <name evidence="24" type="ORF">NT6N_29670</name>
</gene>
<dbReference type="Gene3D" id="3.30.465.10">
    <property type="match status" value="1"/>
</dbReference>
<dbReference type="GO" id="GO:0005524">
    <property type="term" value="F:ATP binding"/>
    <property type="evidence" value="ECO:0007669"/>
    <property type="project" value="UniProtKB-UniRule"/>
</dbReference>
<dbReference type="SUPFAM" id="SSF56176">
    <property type="entry name" value="FAD-binding/transporter-associated domain-like"/>
    <property type="match status" value="1"/>
</dbReference>
<feature type="active site" evidence="20">
    <location>
        <position position="756"/>
    </location>
</feature>
<keyword evidence="10 20" id="KW-0274">FAD</keyword>
<dbReference type="InterPro" id="IPR016166">
    <property type="entry name" value="FAD-bd_PCMH"/>
</dbReference>
<dbReference type="PROSITE" id="PS51387">
    <property type="entry name" value="FAD_PCMH"/>
    <property type="match status" value="1"/>
</dbReference>
<dbReference type="InterPro" id="IPR016169">
    <property type="entry name" value="FAD-bd_PCMH_sub2"/>
</dbReference>
<feature type="active site" evidence="20">
    <location>
        <position position="638"/>
    </location>
</feature>
<name>A0AAT9FP86_9BACT</name>
<proteinExistence type="inferred from homology"/>
<evidence type="ECO:0000256" key="9">
    <source>
        <dbReference type="ARBA" id="ARBA00022741"/>
    </source>
</evidence>
<keyword evidence="8 20" id="KW-0285">Flavoprotein</keyword>
<keyword evidence="6 21" id="KW-0436">Ligase</keyword>
<evidence type="ECO:0000256" key="16">
    <source>
        <dbReference type="ARBA" id="ARBA00023306"/>
    </source>
</evidence>
<dbReference type="HAMAP" id="MF_00046">
    <property type="entry name" value="MurC"/>
    <property type="match status" value="1"/>
</dbReference>
<dbReference type="InterPro" id="IPR036635">
    <property type="entry name" value="MurB_C_sf"/>
</dbReference>
<dbReference type="GO" id="GO:0009252">
    <property type="term" value="P:peptidoglycan biosynthetic process"/>
    <property type="evidence" value="ECO:0007669"/>
    <property type="project" value="UniProtKB-UniRule"/>
</dbReference>
<keyword evidence="15 20" id="KW-0560">Oxidoreductase</keyword>
<evidence type="ECO:0000256" key="19">
    <source>
        <dbReference type="ARBA" id="ARBA00048914"/>
    </source>
</evidence>
<keyword evidence="14 21" id="KW-0573">Peptidoglycan synthesis</keyword>
<keyword evidence="22" id="KW-1133">Transmembrane helix</keyword>
<dbReference type="Gene3D" id="3.30.43.10">
    <property type="entry name" value="Uridine Diphospho-n-acetylenolpyruvylglucosamine Reductase, domain 2"/>
    <property type="match status" value="1"/>
</dbReference>
<dbReference type="GO" id="GO:0071949">
    <property type="term" value="F:FAD binding"/>
    <property type="evidence" value="ECO:0007669"/>
    <property type="project" value="InterPro"/>
</dbReference>
<dbReference type="AlphaFoldDB" id="A0AAT9FP86"/>
<dbReference type="KEGG" id="osu:NT6N_29670"/>
<dbReference type="InterPro" id="IPR050061">
    <property type="entry name" value="MurCDEF_pg_biosynth"/>
</dbReference>
<keyword evidence="22" id="KW-0812">Transmembrane</keyword>
<dbReference type="Pfam" id="PF02873">
    <property type="entry name" value="MurB_C"/>
    <property type="match status" value="1"/>
</dbReference>
<dbReference type="SUPFAM" id="SSF53244">
    <property type="entry name" value="MurD-like peptide ligases, peptide-binding domain"/>
    <property type="match status" value="1"/>
</dbReference>
<comment type="catalytic activity">
    <reaction evidence="18 21">
        <text>UDP-N-acetyl-alpha-D-muramate + L-alanine + ATP = UDP-N-acetyl-alpha-D-muramoyl-L-alanine + ADP + phosphate + H(+)</text>
        <dbReference type="Rhea" id="RHEA:23372"/>
        <dbReference type="ChEBI" id="CHEBI:15378"/>
        <dbReference type="ChEBI" id="CHEBI:30616"/>
        <dbReference type="ChEBI" id="CHEBI:43474"/>
        <dbReference type="ChEBI" id="CHEBI:57972"/>
        <dbReference type="ChEBI" id="CHEBI:70757"/>
        <dbReference type="ChEBI" id="CHEBI:83898"/>
        <dbReference type="ChEBI" id="CHEBI:456216"/>
        <dbReference type="EC" id="6.3.2.8"/>
    </reaction>
</comment>
<dbReference type="EC" id="6.3.2.8" evidence="21"/>
<feature type="active site" description="Proton donor" evidence="20">
    <location>
        <position position="686"/>
    </location>
</feature>
<comment type="catalytic activity">
    <reaction evidence="19 20">
        <text>UDP-N-acetyl-alpha-D-muramate + NADP(+) = UDP-N-acetyl-3-O-(1-carboxyvinyl)-alpha-D-glucosamine + NADPH + H(+)</text>
        <dbReference type="Rhea" id="RHEA:12248"/>
        <dbReference type="ChEBI" id="CHEBI:15378"/>
        <dbReference type="ChEBI" id="CHEBI:57783"/>
        <dbReference type="ChEBI" id="CHEBI:58349"/>
        <dbReference type="ChEBI" id="CHEBI:68483"/>
        <dbReference type="ChEBI" id="CHEBI:70757"/>
        <dbReference type="EC" id="1.3.1.98"/>
    </reaction>
</comment>
<reference evidence="24" key="1">
    <citation type="submission" date="2024-07" db="EMBL/GenBank/DDBJ databases">
        <title>Complete genome sequence of Verrucomicrobiaceae bacterium NT6N.</title>
        <authorList>
            <person name="Huang C."/>
            <person name="Takami H."/>
            <person name="Hamasaki K."/>
        </authorList>
    </citation>
    <scope>NUCLEOTIDE SEQUENCE</scope>
    <source>
        <strain evidence="24">NT6N</strain>
    </source>
</reference>
<dbReference type="Gene3D" id="3.40.1190.10">
    <property type="entry name" value="Mur-like, catalytic domain"/>
    <property type="match status" value="1"/>
</dbReference>
<keyword evidence="7 21" id="KW-0132">Cell division</keyword>
<evidence type="ECO:0000256" key="4">
    <source>
        <dbReference type="ARBA" id="ARBA00004752"/>
    </source>
</evidence>
<dbReference type="SUPFAM" id="SSF56194">
    <property type="entry name" value="Uridine diphospho-N-Acetylenolpyruvylglucosamine reductase, MurB, C-terminal domain"/>
    <property type="match status" value="1"/>
</dbReference>
<evidence type="ECO:0000256" key="13">
    <source>
        <dbReference type="ARBA" id="ARBA00022960"/>
    </source>
</evidence>
<evidence type="ECO:0000256" key="17">
    <source>
        <dbReference type="ARBA" id="ARBA00023316"/>
    </source>
</evidence>
<dbReference type="GO" id="GO:0051301">
    <property type="term" value="P:cell division"/>
    <property type="evidence" value="ECO:0007669"/>
    <property type="project" value="UniProtKB-KW"/>
</dbReference>
<comment type="function">
    <text evidence="2 21">Cell wall formation.</text>
</comment>
<dbReference type="SUPFAM" id="SSF53623">
    <property type="entry name" value="MurD-like peptide ligases, catalytic domain"/>
    <property type="match status" value="1"/>
</dbReference>
<dbReference type="EC" id="1.3.1.98" evidence="20"/>
<dbReference type="InterPro" id="IPR004101">
    <property type="entry name" value="Mur_ligase_C"/>
</dbReference>
<dbReference type="EMBL" id="AP026866">
    <property type="protein sequence ID" value="BDS07927.1"/>
    <property type="molecule type" value="Genomic_DNA"/>
</dbReference>
<keyword evidence="16 21" id="KW-0131">Cell cycle</keyword>
<evidence type="ECO:0000256" key="10">
    <source>
        <dbReference type="ARBA" id="ARBA00022827"/>
    </source>
</evidence>
<evidence type="ECO:0000256" key="3">
    <source>
        <dbReference type="ARBA" id="ARBA00004496"/>
    </source>
</evidence>
<dbReference type="InterPro" id="IPR036565">
    <property type="entry name" value="Mur-like_cat_sf"/>
</dbReference>
<dbReference type="Gene3D" id="3.90.78.10">
    <property type="entry name" value="UDP-N-acetylenolpyruvoylglucosamine reductase, C-terminal domain"/>
    <property type="match status" value="1"/>
</dbReference>
<dbReference type="InterPro" id="IPR036615">
    <property type="entry name" value="Mur_ligase_C_dom_sf"/>
</dbReference>
<keyword evidence="12 20" id="KW-0521">NADP</keyword>
<comment type="cofactor">
    <cofactor evidence="1 20">
        <name>FAD</name>
        <dbReference type="ChEBI" id="CHEBI:57692"/>
    </cofactor>
</comment>
<keyword evidence="11 21" id="KW-0067">ATP-binding</keyword>
<protein>
    <recommendedName>
        <fullName evidence="20 21">Multifunctional fusion protein</fullName>
    </recommendedName>
    <domain>
        <recommendedName>
            <fullName evidence="20">UDP-N-acetylenolpyruvoylglucosamine reductase</fullName>
            <ecNumber evidence="20">1.3.1.98</ecNumber>
        </recommendedName>
        <alternativeName>
            <fullName evidence="20">UDP-N-acetylmuramate dehydrogenase</fullName>
        </alternativeName>
    </domain>
    <domain>
        <recommendedName>
            <fullName evidence="21">UDP-N-acetylmuramate--L-alanine ligase</fullName>
            <ecNumber evidence="21">6.3.2.8</ecNumber>
        </recommendedName>
        <alternativeName>
            <fullName evidence="21">UDP-N-acetylmuramoyl-L-alanine synthetase</fullName>
        </alternativeName>
    </domain>
</protein>
<comment type="similarity">
    <text evidence="21">Belongs to the MurCDEF family.</text>
</comment>
<comment type="subcellular location">
    <subcellularLocation>
        <location evidence="3 21">Cytoplasm</location>
    </subcellularLocation>
</comment>
<dbReference type="GO" id="GO:0005737">
    <property type="term" value="C:cytoplasm"/>
    <property type="evidence" value="ECO:0007669"/>
    <property type="project" value="UniProtKB-SubCell"/>
</dbReference>
<dbReference type="PANTHER" id="PTHR43445">
    <property type="entry name" value="UDP-N-ACETYLMURAMATE--L-ALANINE LIGASE-RELATED"/>
    <property type="match status" value="1"/>
</dbReference>
<organism evidence="24">
    <name type="scientific">Oceaniferula spumae</name>
    <dbReference type="NCBI Taxonomy" id="2979115"/>
    <lineage>
        <taxon>Bacteria</taxon>
        <taxon>Pseudomonadati</taxon>
        <taxon>Verrucomicrobiota</taxon>
        <taxon>Verrucomicrobiia</taxon>
        <taxon>Verrucomicrobiales</taxon>
        <taxon>Verrucomicrobiaceae</taxon>
        <taxon>Oceaniferula</taxon>
    </lineage>
</organism>
<dbReference type="InterPro" id="IPR006094">
    <property type="entry name" value="Oxid_FAD_bind_N"/>
</dbReference>
<dbReference type="InterPro" id="IPR005758">
    <property type="entry name" value="UDP-N-AcMur_Ala_ligase_MurC"/>
</dbReference>
<dbReference type="GO" id="GO:0071555">
    <property type="term" value="P:cell wall organization"/>
    <property type="evidence" value="ECO:0007669"/>
    <property type="project" value="UniProtKB-KW"/>
</dbReference>
<evidence type="ECO:0000256" key="6">
    <source>
        <dbReference type="ARBA" id="ARBA00022598"/>
    </source>
</evidence>
<dbReference type="InterPro" id="IPR036318">
    <property type="entry name" value="FAD-bd_PCMH-like_sf"/>
</dbReference>
<evidence type="ECO:0000256" key="22">
    <source>
        <dbReference type="SAM" id="Phobius"/>
    </source>
</evidence>
<dbReference type="NCBIfam" id="NF010480">
    <property type="entry name" value="PRK13905.1"/>
    <property type="match status" value="1"/>
</dbReference>
<dbReference type="NCBIfam" id="TIGR01082">
    <property type="entry name" value="murC"/>
    <property type="match status" value="1"/>
</dbReference>
<dbReference type="GO" id="GO:0008360">
    <property type="term" value="P:regulation of cell shape"/>
    <property type="evidence" value="ECO:0007669"/>
    <property type="project" value="UniProtKB-KW"/>
</dbReference>
<dbReference type="InterPro" id="IPR000713">
    <property type="entry name" value="Mur_ligase_N"/>
</dbReference>
<evidence type="ECO:0000313" key="24">
    <source>
        <dbReference type="EMBL" id="BDS07927.1"/>
    </source>
</evidence>
<dbReference type="HAMAP" id="MF_00037">
    <property type="entry name" value="MurB"/>
    <property type="match status" value="1"/>
</dbReference>
<evidence type="ECO:0000256" key="5">
    <source>
        <dbReference type="ARBA" id="ARBA00022490"/>
    </source>
</evidence>
<accession>A0AAT9FP86</accession>
<evidence type="ECO:0000259" key="23">
    <source>
        <dbReference type="PROSITE" id="PS51387"/>
    </source>
</evidence>
<dbReference type="NCBIfam" id="TIGR00179">
    <property type="entry name" value="murB"/>
    <property type="match status" value="1"/>
</dbReference>
<keyword evidence="5 21" id="KW-0963">Cytoplasm</keyword>
<dbReference type="Pfam" id="PF01225">
    <property type="entry name" value="Mur_ligase"/>
    <property type="match status" value="1"/>
</dbReference>
<evidence type="ECO:0000256" key="11">
    <source>
        <dbReference type="ARBA" id="ARBA00022840"/>
    </source>
</evidence>
<evidence type="ECO:0000256" key="20">
    <source>
        <dbReference type="HAMAP-Rule" id="MF_00037"/>
    </source>
</evidence>
<feature type="domain" description="FAD-binding PCMH-type" evidence="23">
    <location>
        <begin position="493"/>
        <end position="658"/>
    </location>
</feature>
<dbReference type="Pfam" id="PF08245">
    <property type="entry name" value="Mur_ligase_M"/>
    <property type="match status" value="1"/>
</dbReference>
<dbReference type="Gene3D" id="3.40.50.720">
    <property type="entry name" value="NAD(P)-binding Rossmann-like Domain"/>
    <property type="match status" value="1"/>
</dbReference>
<dbReference type="InterPro" id="IPR003170">
    <property type="entry name" value="MurB"/>
</dbReference>
<keyword evidence="22" id="KW-0472">Membrane</keyword>
<dbReference type="Pfam" id="PF01565">
    <property type="entry name" value="FAD_binding_4"/>
    <property type="match status" value="1"/>
</dbReference>
<feature type="transmembrane region" description="Helical" evidence="22">
    <location>
        <begin position="21"/>
        <end position="40"/>
    </location>
</feature>
<keyword evidence="9 21" id="KW-0547">Nucleotide-binding</keyword>
<dbReference type="InterPro" id="IPR016167">
    <property type="entry name" value="FAD-bd_PCMH_sub1"/>
</dbReference>
<dbReference type="SUPFAM" id="SSF51984">
    <property type="entry name" value="MurCD N-terminal domain"/>
    <property type="match status" value="1"/>
</dbReference>